<keyword evidence="8" id="KW-0460">Magnesium</keyword>
<dbReference type="NCBIfam" id="TIGR01490">
    <property type="entry name" value="HAD-SF-IB-hyp1"/>
    <property type="match status" value="1"/>
</dbReference>
<evidence type="ECO:0000256" key="8">
    <source>
        <dbReference type="ARBA" id="ARBA00022842"/>
    </source>
</evidence>
<dbReference type="EC" id="3.1.3.3" evidence="4"/>
<keyword evidence="6" id="KW-0479">Metal-binding</keyword>
<evidence type="ECO:0000256" key="10">
    <source>
        <dbReference type="ARBA" id="ARBA00048138"/>
    </source>
</evidence>
<evidence type="ECO:0000313" key="12">
    <source>
        <dbReference type="EMBL" id="SMC29374.1"/>
    </source>
</evidence>
<organism evidence="12 13">
    <name type="scientific">Clostridium acidisoli DSM 12555</name>
    <dbReference type="NCBI Taxonomy" id="1121291"/>
    <lineage>
        <taxon>Bacteria</taxon>
        <taxon>Bacillati</taxon>
        <taxon>Bacillota</taxon>
        <taxon>Clostridia</taxon>
        <taxon>Eubacteriales</taxon>
        <taxon>Clostridiaceae</taxon>
        <taxon>Clostridium</taxon>
    </lineage>
</organism>
<evidence type="ECO:0000256" key="5">
    <source>
        <dbReference type="ARBA" id="ARBA00022605"/>
    </source>
</evidence>
<evidence type="ECO:0000256" key="4">
    <source>
        <dbReference type="ARBA" id="ARBA00012640"/>
    </source>
</evidence>
<evidence type="ECO:0000256" key="11">
    <source>
        <dbReference type="ARBA" id="ARBA00048523"/>
    </source>
</evidence>
<dbReference type="AlphaFoldDB" id="A0A1W1XZR5"/>
<evidence type="ECO:0000313" key="13">
    <source>
        <dbReference type="Proteomes" id="UP000192468"/>
    </source>
</evidence>
<sequence>MKTIAAFFDIDGTLYREGLITEVFKKLIKYEIIEQKKWFDEVKPKYQKWDKRVGNYDDYLLKMADIYVDAIKGLHKSQVEFIARQVVSQKGDRVYTYTRDRIKWHKERGHKVITISGSPMELVREMSTKHGFDDYRGAEYLLDKKDIYTGEVVPMWDSVSKSKAINELVNIYDIDLNESYAYGDTAGDLSMFKSVRYPICVNPTRELINKVINDEEIKNRIKIVVERKDMTYNLDVNCIKF</sequence>
<dbReference type="GO" id="GO:0000287">
    <property type="term" value="F:magnesium ion binding"/>
    <property type="evidence" value="ECO:0007669"/>
    <property type="project" value="TreeGrafter"/>
</dbReference>
<dbReference type="STRING" id="1121291.SAMN02745134_03874"/>
<dbReference type="Pfam" id="PF12710">
    <property type="entry name" value="HAD"/>
    <property type="match status" value="1"/>
</dbReference>
<dbReference type="Proteomes" id="UP000192468">
    <property type="component" value="Unassembled WGS sequence"/>
</dbReference>
<gene>
    <name evidence="12" type="ORF">SAMN02745134_03874</name>
</gene>
<comment type="pathway">
    <text evidence="2">Amino-acid biosynthesis; L-serine biosynthesis; L-serine from 3-phospho-D-glycerate: step 3/3.</text>
</comment>
<dbReference type="InterPro" id="IPR036412">
    <property type="entry name" value="HAD-like_sf"/>
</dbReference>
<dbReference type="OrthoDB" id="9794212at2"/>
<dbReference type="NCBIfam" id="TIGR01488">
    <property type="entry name" value="HAD-SF-IB"/>
    <property type="match status" value="1"/>
</dbReference>
<protein>
    <recommendedName>
        <fullName evidence="4">phosphoserine phosphatase</fullName>
        <ecNumber evidence="4">3.1.3.3</ecNumber>
    </recommendedName>
</protein>
<dbReference type="SUPFAM" id="SSF56784">
    <property type="entry name" value="HAD-like"/>
    <property type="match status" value="1"/>
</dbReference>
<reference evidence="12 13" key="1">
    <citation type="submission" date="2017-04" db="EMBL/GenBank/DDBJ databases">
        <authorList>
            <person name="Afonso C.L."/>
            <person name="Miller P.J."/>
            <person name="Scott M.A."/>
            <person name="Spackman E."/>
            <person name="Goraichik I."/>
            <person name="Dimitrov K.M."/>
            <person name="Suarez D.L."/>
            <person name="Swayne D.E."/>
        </authorList>
    </citation>
    <scope>NUCLEOTIDE SEQUENCE [LARGE SCALE GENOMIC DNA]</scope>
    <source>
        <strain evidence="12 13">DSM 12555</strain>
    </source>
</reference>
<dbReference type="GO" id="GO:0036424">
    <property type="term" value="F:L-phosphoserine phosphatase activity"/>
    <property type="evidence" value="ECO:0007669"/>
    <property type="project" value="TreeGrafter"/>
</dbReference>
<keyword evidence="9" id="KW-0718">Serine biosynthesis</keyword>
<evidence type="ECO:0000256" key="7">
    <source>
        <dbReference type="ARBA" id="ARBA00022801"/>
    </source>
</evidence>
<dbReference type="InterPro" id="IPR023214">
    <property type="entry name" value="HAD_sf"/>
</dbReference>
<dbReference type="GO" id="GO:0006564">
    <property type="term" value="P:L-serine biosynthetic process"/>
    <property type="evidence" value="ECO:0007669"/>
    <property type="project" value="UniProtKB-KW"/>
</dbReference>
<evidence type="ECO:0000256" key="2">
    <source>
        <dbReference type="ARBA" id="ARBA00005135"/>
    </source>
</evidence>
<proteinExistence type="inferred from homology"/>
<keyword evidence="13" id="KW-1185">Reference proteome</keyword>
<dbReference type="EMBL" id="FWXH01000043">
    <property type="protein sequence ID" value="SMC29374.1"/>
    <property type="molecule type" value="Genomic_DNA"/>
</dbReference>
<dbReference type="InterPro" id="IPR050582">
    <property type="entry name" value="HAD-like_SerB"/>
</dbReference>
<comment type="cofactor">
    <cofactor evidence="1">
        <name>Mg(2+)</name>
        <dbReference type="ChEBI" id="CHEBI:18420"/>
    </cofactor>
</comment>
<keyword evidence="5" id="KW-0028">Amino-acid biosynthesis</keyword>
<dbReference type="GO" id="GO:0005737">
    <property type="term" value="C:cytoplasm"/>
    <property type="evidence" value="ECO:0007669"/>
    <property type="project" value="TreeGrafter"/>
</dbReference>
<dbReference type="CDD" id="cd02612">
    <property type="entry name" value="HAD_PGPPase"/>
    <property type="match status" value="1"/>
</dbReference>
<comment type="catalytic activity">
    <reaction evidence="10">
        <text>O-phospho-L-serine + H2O = L-serine + phosphate</text>
        <dbReference type="Rhea" id="RHEA:21208"/>
        <dbReference type="ChEBI" id="CHEBI:15377"/>
        <dbReference type="ChEBI" id="CHEBI:33384"/>
        <dbReference type="ChEBI" id="CHEBI:43474"/>
        <dbReference type="ChEBI" id="CHEBI:57524"/>
        <dbReference type="EC" id="3.1.3.3"/>
    </reaction>
</comment>
<keyword evidence="7 12" id="KW-0378">Hydrolase</keyword>
<name>A0A1W1XZR5_9CLOT</name>
<evidence type="ECO:0000256" key="9">
    <source>
        <dbReference type="ARBA" id="ARBA00023299"/>
    </source>
</evidence>
<dbReference type="Gene3D" id="3.40.50.1000">
    <property type="entry name" value="HAD superfamily/HAD-like"/>
    <property type="match status" value="1"/>
</dbReference>
<dbReference type="PANTHER" id="PTHR43344">
    <property type="entry name" value="PHOSPHOSERINE PHOSPHATASE"/>
    <property type="match status" value="1"/>
</dbReference>
<comment type="similarity">
    <text evidence="3">Belongs to the HAD-like hydrolase superfamily. SerB family.</text>
</comment>
<evidence type="ECO:0000256" key="3">
    <source>
        <dbReference type="ARBA" id="ARBA00009184"/>
    </source>
</evidence>
<dbReference type="PANTHER" id="PTHR43344:SF2">
    <property type="entry name" value="PHOSPHOSERINE PHOSPHATASE"/>
    <property type="match status" value="1"/>
</dbReference>
<dbReference type="InterPro" id="IPR006385">
    <property type="entry name" value="HAD_hydro_SerB1"/>
</dbReference>
<accession>A0A1W1XZR5</accession>
<evidence type="ECO:0000256" key="1">
    <source>
        <dbReference type="ARBA" id="ARBA00001946"/>
    </source>
</evidence>
<dbReference type="RefSeq" id="WP_084117840.1">
    <property type="nucleotide sequence ID" value="NZ_FWXH01000043.1"/>
</dbReference>
<comment type="catalytic activity">
    <reaction evidence="11">
        <text>O-phospho-D-serine + H2O = D-serine + phosphate</text>
        <dbReference type="Rhea" id="RHEA:24873"/>
        <dbReference type="ChEBI" id="CHEBI:15377"/>
        <dbReference type="ChEBI" id="CHEBI:35247"/>
        <dbReference type="ChEBI" id="CHEBI:43474"/>
        <dbReference type="ChEBI" id="CHEBI:58680"/>
        <dbReference type="EC" id="3.1.3.3"/>
    </reaction>
</comment>
<evidence type="ECO:0000256" key="6">
    <source>
        <dbReference type="ARBA" id="ARBA00022723"/>
    </source>
</evidence>